<protein>
    <recommendedName>
        <fullName evidence="2">Sdz-33 F-box domain-containing protein</fullName>
    </recommendedName>
</protein>
<accession>G0N0F8</accession>
<keyword evidence="4" id="KW-1185">Reference proteome</keyword>
<name>G0N0F8_CAEBE</name>
<dbReference type="eggNOG" id="ENOG502RAXY">
    <property type="taxonomic scope" value="Eukaryota"/>
</dbReference>
<dbReference type="InterPro" id="IPR053222">
    <property type="entry name" value="Zygotic_Embryogenesis-Asso"/>
</dbReference>
<evidence type="ECO:0000259" key="2">
    <source>
        <dbReference type="Pfam" id="PF07735"/>
    </source>
</evidence>
<dbReference type="OMA" id="FATIWTD"/>
<dbReference type="InParanoid" id="G0N0F8"/>
<dbReference type="Proteomes" id="UP000008068">
    <property type="component" value="Unassembled WGS sequence"/>
</dbReference>
<dbReference type="Pfam" id="PF07735">
    <property type="entry name" value="FBA_2"/>
    <property type="match status" value="1"/>
</dbReference>
<proteinExistence type="predicted"/>
<dbReference type="EMBL" id="GL379824">
    <property type="protein sequence ID" value="EGT48977.1"/>
    <property type="molecule type" value="Genomic_DNA"/>
</dbReference>
<dbReference type="PANTHER" id="PTHR22899:SF0">
    <property type="entry name" value="F-BOX ASSOCIATED DOMAIN-CONTAINING PROTEIN-RELATED"/>
    <property type="match status" value="1"/>
</dbReference>
<dbReference type="FunCoup" id="G0N0F8">
    <property type="interactions" value="1049"/>
</dbReference>
<dbReference type="PANTHER" id="PTHR22899">
    <property type="entry name" value="CYCLIN-RELATED F-BOX FAMILY"/>
    <property type="match status" value="1"/>
</dbReference>
<dbReference type="HOGENOM" id="CLU_028840_1_2_1"/>
<feature type="chain" id="PRO_5003404914" description="Sdz-33 F-box domain-containing protein" evidence="1">
    <location>
        <begin position="22"/>
        <end position="381"/>
    </location>
</feature>
<feature type="domain" description="Sdz-33 F-box" evidence="2">
    <location>
        <begin position="234"/>
        <end position="302"/>
    </location>
</feature>
<evidence type="ECO:0000313" key="3">
    <source>
        <dbReference type="EMBL" id="EGT48977.1"/>
    </source>
</evidence>
<evidence type="ECO:0000256" key="1">
    <source>
        <dbReference type="SAM" id="SignalP"/>
    </source>
</evidence>
<organism evidence="4">
    <name type="scientific">Caenorhabditis brenneri</name>
    <name type="common">Nematode worm</name>
    <dbReference type="NCBI Taxonomy" id="135651"/>
    <lineage>
        <taxon>Eukaryota</taxon>
        <taxon>Metazoa</taxon>
        <taxon>Ecdysozoa</taxon>
        <taxon>Nematoda</taxon>
        <taxon>Chromadorea</taxon>
        <taxon>Rhabditida</taxon>
        <taxon>Rhabditina</taxon>
        <taxon>Rhabditomorpha</taxon>
        <taxon>Rhabditoidea</taxon>
        <taxon>Rhabditidae</taxon>
        <taxon>Peloderinae</taxon>
        <taxon>Caenorhabditis</taxon>
    </lineage>
</organism>
<feature type="signal peptide" evidence="1">
    <location>
        <begin position="1"/>
        <end position="21"/>
    </location>
</feature>
<evidence type="ECO:0000313" key="4">
    <source>
        <dbReference type="Proteomes" id="UP000008068"/>
    </source>
</evidence>
<gene>
    <name evidence="3" type="ORF">CAEBREN_12509</name>
</gene>
<reference evidence="4" key="1">
    <citation type="submission" date="2011-07" db="EMBL/GenBank/DDBJ databases">
        <authorList>
            <consortium name="Caenorhabditis brenneri Sequencing and Analysis Consortium"/>
            <person name="Wilson R.K."/>
        </authorList>
    </citation>
    <scope>NUCLEOTIDE SEQUENCE [LARGE SCALE GENOMIC DNA]</scope>
    <source>
        <strain evidence="4">PB2801</strain>
    </source>
</reference>
<dbReference type="InterPro" id="IPR012885">
    <property type="entry name" value="F-box_Sdz-33"/>
</dbReference>
<dbReference type="AlphaFoldDB" id="G0N0F8"/>
<sequence length="381" mass="44232">MFVMIFHIIIAWFSNIFETLCSNVWAGIIMAEASICALLGIPDVQIVRKIRAMTLQEILRFSLVSEKCKDMIKSVKIEVTSISVAISDGIRITINTDSRLMYLTYYTEPEIYWGMGVYGRKKKLTAPQSVFIIEYGPLFSGRTESFWTKNNLTMKDWLKHLQDIFNYDRIDNIWFDRGSCEFDIFDIKDTFGKITEVTIGNTGNYAFNQLILQEYVPIEKLDMSTDNFEDSKIPPSILIQNFATIWTDKFTFDEPTAMALDDLLMANSKVIKIRSNVPANQFNMFFKLWQRGSNPHMECLKMYYFNEHHPDEHVIMKGVKYEVNPLDQVRKFKSVGFENLKLVSGGMDIQRMDGKKATIIHLKGATISIWEMYVWFDHCVS</sequence>
<keyword evidence="1" id="KW-0732">Signal</keyword>